<sequence length="251" mass="29071">MTLRYTQSNAADKKFAKIDQRGRHDPTHKTNQLELYKRKTKVSLKVFRQIFNNDFNIGFHMPKKDKCTLCESRKQESAKFTEVEECAYQKHLKDKEENAVHATIERFVNKRIIWAPSEWSTIISNARINPKPFQVVMLKHSDFLSWKSQNILPTGITKTLDGSIFQFNQVKIALFEKGKDEIQVQYSYSDSADILVLSLTSGTAKGKTSRKLKNASNKLEAIYPQPLKISHLKYRDLMQLCEKKNYSSSIC</sequence>
<dbReference type="PANTHER" id="PTHR10773">
    <property type="entry name" value="DNA-DIRECTED RNA POLYMERASES I, II, AND III SUBUNIT RPABC2"/>
    <property type="match status" value="1"/>
</dbReference>
<reference evidence="1" key="1">
    <citation type="submission" date="2022-01" db="EMBL/GenBank/DDBJ databases">
        <authorList>
            <person name="King R."/>
        </authorList>
    </citation>
    <scope>NUCLEOTIDE SEQUENCE</scope>
</reference>
<name>A0A9P0GDH2_9CUCU</name>
<organism evidence="1 2">
    <name type="scientific">Psylliodes chrysocephalus</name>
    <dbReference type="NCBI Taxonomy" id="3402493"/>
    <lineage>
        <taxon>Eukaryota</taxon>
        <taxon>Metazoa</taxon>
        <taxon>Ecdysozoa</taxon>
        <taxon>Arthropoda</taxon>
        <taxon>Hexapoda</taxon>
        <taxon>Insecta</taxon>
        <taxon>Pterygota</taxon>
        <taxon>Neoptera</taxon>
        <taxon>Endopterygota</taxon>
        <taxon>Coleoptera</taxon>
        <taxon>Polyphaga</taxon>
        <taxon>Cucujiformia</taxon>
        <taxon>Chrysomeloidea</taxon>
        <taxon>Chrysomelidae</taxon>
        <taxon>Galerucinae</taxon>
        <taxon>Alticini</taxon>
        <taxon>Psylliodes</taxon>
    </lineage>
</organism>
<dbReference type="PANTHER" id="PTHR10773:SF19">
    <property type="match status" value="1"/>
</dbReference>
<accession>A0A9P0GDH2</accession>
<dbReference type="EMBL" id="OV651814">
    <property type="protein sequence ID" value="CAH1106911.1"/>
    <property type="molecule type" value="Genomic_DNA"/>
</dbReference>
<gene>
    <name evidence="1" type="ORF">PSYICH_LOCUS6903</name>
</gene>
<dbReference type="AlphaFoldDB" id="A0A9P0GDH2"/>
<keyword evidence="2" id="KW-1185">Reference proteome</keyword>
<proteinExistence type="predicted"/>
<evidence type="ECO:0000313" key="1">
    <source>
        <dbReference type="EMBL" id="CAH1106911.1"/>
    </source>
</evidence>
<dbReference type="Proteomes" id="UP001153636">
    <property type="component" value="Chromosome 2"/>
</dbReference>
<evidence type="ECO:0000313" key="2">
    <source>
        <dbReference type="Proteomes" id="UP001153636"/>
    </source>
</evidence>
<protein>
    <submittedName>
        <fullName evidence="1">Uncharacterized protein</fullName>
    </submittedName>
</protein>
<dbReference type="OrthoDB" id="6773632at2759"/>